<dbReference type="Pfam" id="PF01370">
    <property type="entry name" value="Epimerase"/>
    <property type="match status" value="1"/>
</dbReference>
<dbReference type="Proteomes" id="UP000176834">
    <property type="component" value="Unassembled WGS sequence"/>
</dbReference>
<sequence length="188" mass="21815">MRILITGSKGFIGRYLVSRLIDHKITELDRRLEYDIESYFKDQDLVVHLAAKLSKHAPEEIYRVNVEGTEKVARLSLKYGCKLINISSICAHDDSPYGRSKALAEKIVGKYVSEGLRAITIRPCGITRRKYLPWLIDVNWYPVENLVNDIVKLINEDSFDYRVIEIKGRGNWGQPFKKKLHRLIKKLK</sequence>
<dbReference type="InterPro" id="IPR050177">
    <property type="entry name" value="Lipid_A_modif_metabolic_enz"/>
</dbReference>
<comment type="caution">
    <text evidence="2">The sequence shown here is derived from an EMBL/GenBank/DDBJ whole genome shotgun (WGS) entry which is preliminary data.</text>
</comment>
<gene>
    <name evidence="2" type="ORF">A3B86_00245</name>
</gene>
<dbReference type="EMBL" id="MGJN01000015">
    <property type="protein sequence ID" value="OGN06784.1"/>
    <property type="molecule type" value="Genomic_DNA"/>
</dbReference>
<evidence type="ECO:0000259" key="1">
    <source>
        <dbReference type="Pfam" id="PF01370"/>
    </source>
</evidence>
<feature type="domain" description="NAD-dependent epimerase/dehydratase" evidence="1">
    <location>
        <begin position="3"/>
        <end position="124"/>
    </location>
</feature>
<dbReference type="PANTHER" id="PTHR43245">
    <property type="entry name" value="BIFUNCTIONAL POLYMYXIN RESISTANCE PROTEIN ARNA"/>
    <property type="match status" value="1"/>
</dbReference>
<evidence type="ECO:0000313" key="2">
    <source>
        <dbReference type="EMBL" id="OGN06784.1"/>
    </source>
</evidence>
<evidence type="ECO:0000313" key="3">
    <source>
        <dbReference type="Proteomes" id="UP000176834"/>
    </source>
</evidence>
<dbReference type="SUPFAM" id="SSF51735">
    <property type="entry name" value="NAD(P)-binding Rossmann-fold domains"/>
    <property type="match status" value="1"/>
</dbReference>
<dbReference type="InterPro" id="IPR036291">
    <property type="entry name" value="NAD(P)-bd_dom_sf"/>
</dbReference>
<dbReference type="InterPro" id="IPR001509">
    <property type="entry name" value="Epimerase_deHydtase"/>
</dbReference>
<reference evidence="2 3" key="1">
    <citation type="journal article" date="2016" name="Nat. Commun.">
        <title>Thousands of microbial genomes shed light on interconnected biogeochemical processes in an aquifer system.</title>
        <authorList>
            <person name="Anantharaman K."/>
            <person name="Brown C.T."/>
            <person name="Hug L.A."/>
            <person name="Sharon I."/>
            <person name="Castelle C.J."/>
            <person name="Probst A.J."/>
            <person name="Thomas B.C."/>
            <person name="Singh A."/>
            <person name="Wilkins M.J."/>
            <person name="Karaoz U."/>
            <person name="Brodie E.L."/>
            <person name="Williams K.H."/>
            <person name="Hubbard S.S."/>
            <person name="Banfield J.F."/>
        </authorList>
    </citation>
    <scope>NUCLEOTIDE SEQUENCE [LARGE SCALE GENOMIC DNA]</scope>
</reference>
<dbReference type="CDD" id="cd08946">
    <property type="entry name" value="SDR_e"/>
    <property type="match status" value="1"/>
</dbReference>
<accession>A0A1F8F0W9</accession>
<protein>
    <recommendedName>
        <fullName evidence="1">NAD-dependent epimerase/dehydratase domain-containing protein</fullName>
    </recommendedName>
</protein>
<dbReference type="AlphaFoldDB" id="A0A1F8F0W9"/>
<name>A0A1F8F0W9_9BACT</name>
<dbReference type="Gene3D" id="3.40.50.720">
    <property type="entry name" value="NAD(P)-binding Rossmann-like Domain"/>
    <property type="match status" value="1"/>
</dbReference>
<organism evidence="2 3">
    <name type="scientific">Candidatus Yanofskybacteria bacterium RIFCSPHIGHO2_02_FULL_38_22b</name>
    <dbReference type="NCBI Taxonomy" id="1802673"/>
    <lineage>
        <taxon>Bacteria</taxon>
        <taxon>Candidatus Yanofskyibacteriota</taxon>
    </lineage>
</organism>
<proteinExistence type="predicted"/>